<proteinExistence type="predicted"/>
<reference evidence="2 3" key="1">
    <citation type="submission" date="2019-02" db="EMBL/GenBank/DDBJ databases">
        <title>Draft genome sequences of novel Actinobacteria.</title>
        <authorList>
            <person name="Sahin N."/>
            <person name="Ay H."/>
            <person name="Saygin H."/>
        </authorList>
    </citation>
    <scope>NUCLEOTIDE SEQUENCE [LARGE SCALE GENOMIC DNA]</scope>
    <source>
        <strain evidence="2 3">KC603</strain>
    </source>
</reference>
<dbReference type="AlphaFoldDB" id="A0A4R4RLC5"/>
<dbReference type="RefSeq" id="WP_131985113.1">
    <property type="nucleotide sequence ID" value="NZ_SMKL01000043.1"/>
</dbReference>
<dbReference type="OrthoDB" id="5181393at2"/>
<evidence type="ECO:0000313" key="3">
    <source>
        <dbReference type="Proteomes" id="UP000295621"/>
    </source>
</evidence>
<organism evidence="2 3">
    <name type="scientific">Jiangella ureilytica</name>
    <dbReference type="NCBI Taxonomy" id="2530374"/>
    <lineage>
        <taxon>Bacteria</taxon>
        <taxon>Bacillati</taxon>
        <taxon>Actinomycetota</taxon>
        <taxon>Actinomycetes</taxon>
        <taxon>Jiangellales</taxon>
        <taxon>Jiangellaceae</taxon>
        <taxon>Jiangella</taxon>
    </lineage>
</organism>
<keyword evidence="1" id="KW-0472">Membrane</keyword>
<feature type="transmembrane region" description="Helical" evidence="1">
    <location>
        <begin position="175"/>
        <end position="196"/>
    </location>
</feature>
<comment type="caution">
    <text evidence="2">The sequence shown here is derived from an EMBL/GenBank/DDBJ whole genome shotgun (WGS) entry which is preliminary data.</text>
</comment>
<keyword evidence="1" id="KW-0812">Transmembrane</keyword>
<dbReference type="Proteomes" id="UP000295621">
    <property type="component" value="Unassembled WGS sequence"/>
</dbReference>
<protein>
    <submittedName>
        <fullName evidence="2">Uncharacterized protein</fullName>
    </submittedName>
</protein>
<feature type="transmembrane region" description="Helical" evidence="1">
    <location>
        <begin position="216"/>
        <end position="237"/>
    </location>
</feature>
<keyword evidence="1" id="KW-1133">Transmembrane helix</keyword>
<gene>
    <name evidence="2" type="ORF">E1212_18485</name>
</gene>
<sequence length="247" mass="26826">MSSSLTYRRARASFQDLAKGLSVSVLWFVVIVAVIFLVIGMLVQLTTNGGGEASESIWENSAYATRYFPLSMGIVITAAYLPVAIASGVTRRSFGWAGTATVIALAGVMALLEAGGYLIEYGLYRLADEVPTFTTPHLFTEGYQFWIIVPEVWIVVAANVAAGWLIGSAYYKWSWFWPTICLPLLLLPMLAVEAVMSVGWAGAVMENLDIERLPDGVAVLVALGLLALTLAGIQRFVRTIDLRPQKA</sequence>
<evidence type="ECO:0000256" key="1">
    <source>
        <dbReference type="SAM" id="Phobius"/>
    </source>
</evidence>
<feature type="transmembrane region" description="Helical" evidence="1">
    <location>
        <begin position="21"/>
        <end position="47"/>
    </location>
</feature>
<feature type="transmembrane region" description="Helical" evidence="1">
    <location>
        <begin position="102"/>
        <end position="123"/>
    </location>
</feature>
<keyword evidence="3" id="KW-1185">Reference proteome</keyword>
<feature type="transmembrane region" description="Helical" evidence="1">
    <location>
        <begin position="143"/>
        <end position="166"/>
    </location>
</feature>
<feature type="transmembrane region" description="Helical" evidence="1">
    <location>
        <begin position="67"/>
        <end position="90"/>
    </location>
</feature>
<evidence type="ECO:0000313" key="2">
    <source>
        <dbReference type="EMBL" id="TDC49313.1"/>
    </source>
</evidence>
<accession>A0A4R4RLC5</accession>
<name>A0A4R4RLC5_9ACTN</name>
<dbReference type="EMBL" id="SMKL01000043">
    <property type="protein sequence ID" value="TDC49313.1"/>
    <property type="molecule type" value="Genomic_DNA"/>
</dbReference>